<dbReference type="Pfam" id="PF20153">
    <property type="entry name" value="DUF6535"/>
    <property type="match status" value="1"/>
</dbReference>
<feature type="compositionally biased region" description="Polar residues" evidence="1">
    <location>
        <begin position="7"/>
        <end position="16"/>
    </location>
</feature>
<evidence type="ECO:0000313" key="3">
    <source>
        <dbReference type="EMBL" id="KAK7005763.1"/>
    </source>
</evidence>
<evidence type="ECO:0000259" key="2">
    <source>
        <dbReference type="Pfam" id="PF20153"/>
    </source>
</evidence>
<comment type="caution">
    <text evidence="3">The sequence shown here is derived from an EMBL/GenBank/DDBJ whole genome shotgun (WGS) entry which is preliminary data.</text>
</comment>
<keyword evidence="4" id="KW-1185">Reference proteome</keyword>
<evidence type="ECO:0000313" key="4">
    <source>
        <dbReference type="Proteomes" id="UP001362999"/>
    </source>
</evidence>
<feature type="region of interest" description="Disordered" evidence="1">
    <location>
        <begin position="1"/>
        <end position="23"/>
    </location>
</feature>
<proteinExistence type="predicted"/>
<name>A0AAW0AAY4_9AGAR</name>
<sequence>MPDVQLSFKSPVTSRAATPVGGRFKPRFAYQDSLELSASRSQSRARPGRRVELPLADSVHRQGSTNGPDGPKIFVHGPSQAKYEKDAFKDDGSGDETSENARVWHIYNDEANKADALMADGWSRSIDVLLVFVS</sequence>
<organism evidence="3 4">
    <name type="scientific">Favolaschia claudopus</name>
    <dbReference type="NCBI Taxonomy" id="2862362"/>
    <lineage>
        <taxon>Eukaryota</taxon>
        <taxon>Fungi</taxon>
        <taxon>Dikarya</taxon>
        <taxon>Basidiomycota</taxon>
        <taxon>Agaricomycotina</taxon>
        <taxon>Agaricomycetes</taxon>
        <taxon>Agaricomycetidae</taxon>
        <taxon>Agaricales</taxon>
        <taxon>Marasmiineae</taxon>
        <taxon>Mycenaceae</taxon>
        <taxon>Favolaschia</taxon>
    </lineage>
</organism>
<feature type="domain" description="DUF6535" evidence="2">
    <location>
        <begin position="104"/>
        <end position="133"/>
    </location>
</feature>
<reference evidence="3 4" key="1">
    <citation type="journal article" date="2024" name="J Genomics">
        <title>Draft genome sequencing and assembly of Favolaschia claudopus CIRM-BRFM 2984 isolated from oak limbs.</title>
        <authorList>
            <person name="Navarro D."/>
            <person name="Drula E."/>
            <person name="Chaduli D."/>
            <person name="Cazenave R."/>
            <person name="Ahrendt S."/>
            <person name="Wang J."/>
            <person name="Lipzen A."/>
            <person name="Daum C."/>
            <person name="Barry K."/>
            <person name="Grigoriev I.V."/>
            <person name="Favel A."/>
            <person name="Rosso M.N."/>
            <person name="Martin F."/>
        </authorList>
    </citation>
    <scope>NUCLEOTIDE SEQUENCE [LARGE SCALE GENOMIC DNA]</scope>
    <source>
        <strain evidence="3 4">CIRM-BRFM 2984</strain>
    </source>
</reference>
<accession>A0AAW0AAY4</accession>
<gene>
    <name evidence="3" type="ORF">R3P38DRAFT_1716561</name>
</gene>
<dbReference type="InterPro" id="IPR045338">
    <property type="entry name" value="DUF6535"/>
</dbReference>
<protein>
    <recommendedName>
        <fullName evidence="2">DUF6535 domain-containing protein</fullName>
    </recommendedName>
</protein>
<feature type="compositionally biased region" description="Polar residues" evidence="1">
    <location>
        <begin position="35"/>
        <end position="44"/>
    </location>
</feature>
<feature type="region of interest" description="Disordered" evidence="1">
    <location>
        <begin position="35"/>
        <end position="80"/>
    </location>
</feature>
<dbReference type="AlphaFoldDB" id="A0AAW0AAY4"/>
<dbReference type="EMBL" id="JAWWNJ010000077">
    <property type="protein sequence ID" value="KAK7005763.1"/>
    <property type="molecule type" value="Genomic_DNA"/>
</dbReference>
<dbReference type="Proteomes" id="UP001362999">
    <property type="component" value="Unassembled WGS sequence"/>
</dbReference>
<evidence type="ECO:0000256" key="1">
    <source>
        <dbReference type="SAM" id="MobiDB-lite"/>
    </source>
</evidence>